<keyword evidence="4" id="KW-1185">Reference proteome</keyword>
<dbReference type="Gene3D" id="3.90.45.10">
    <property type="entry name" value="Peptide deformylase"/>
    <property type="match status" value="1"/>
</dbReference>
<feature type="binding site" evidence="2">
    <location>
        <position position="131"/>
    </location>
    <ligand>
        <name>Fe cation</name>
        <dbReference type="ChEBI" id="CHEBI:24875"/>
    </ligand>
</feature>
<dbReference type="PIRSF" id="PIRSF004749">
    <property type="entry name" value="Pep_def"/>
    <property type="match status" value="1"/>
</dbReference>
<dbReference type="SUPFAM" id="SSF56420">
    <property type="entry name" value="Peptide deformylase"/>
    <property type="match status" value="1"/>
</dbReference>
<comment type="similarity">
    <text evidence="1 2">Belongs to the polypeptide deformylase family.</text>
</comment>
<dbReference type="InterPro" id="IPR023635">
    <property type="entry name" value="Peptide_deformylase"/>
</dbReference>
<gene>
    <name evidence="2 3" type="primary">def</name>
    <name evidence="3" type="ORF">WMW72_00790</name>
</gene>
<dbReference type="PANTHER" id="PTHR10458:SF22">
    <property type="entry name" value="PEPTIDE DEFORMYLASE"/>
    <property type="match status" value="1"/>
</dbReference>
<feature type="binding site" evidence="2">
    <location>
        <position position="135"/>
    </location>
    <ligand>
        <name>Fe cation</name>
        <dbReference type="ChEBI" id="CHEBI:24875"/>
    </ligand>
</feature>
<proteinExistence type="inferred from homology"/>
<keyword evidence="2 3" id="KW-0378">Hydrolase</keyword>
<dbReference type="Proteomes" id="UP001469365">
    <property type="component" value="Unassembled WGS sequence"/>
</dbReference>
<comment type="function">
    <text evidence="2">Removes the formyl group from the N-terminal Met of newly synthesized proteins. Requires at least a dipeptide for an efficient rate of reaction. N-terminal L-methionine is a prerequisite for activity but the enzyme has broad specificity at other positions.</text>
</comment>
<dbReference type="InterPro" id="IPR036821">
    <property type="entry name" value="Peptide_deformylase_sf"/>
</dbReference>
<dbReference type="HAMAP" id="MF_00163">
    <property type="entry name" value="Pep_deformylase"/>
    <property type="match status" value="1"/>
</dbReference>
<protein>
    <recommendedName>
        <fullName evidence="2">Peptide deformylase</fullName>
        <shortName evidence="2">PDF</shortName>
        <ecNumber evidence="2">3.5.1.88</ecNumber>
    </recommendedName>
    <alternativeName>
        <fullName evidence="2">Polypeptide deformylase</fullName>
    </alternativeName>
</protein>
<dbReference type="EMBL" id="JBBPCC010000001">
    <property type="protein sequence ID" value="MEK8126443.1"/>
    <property type="molecule type" value="Genomic_DNA"/>
</dbReference>
<keyword evidence="2" id="KW-0479">Metal-binding</keyword>
<dbReference type="NCBIfam" id="NF001159">
    <property type="entry name" value="PRK00150.1-3"/>
    <property type="match status" value="1"/>
</dbReference>
<reference evidence="3 4" key="1">
    <citation type="submission" date="2024-04" db="EMBL/GenBank/DDBJ databases">
        <title>draft genome sequnece of Paenibacillus filicis.</title>
        <authorList>
            <person name="Kim D.-U."/>
        </authorList>
    </citation>
    <scope>NUCLEOTIDE SEQUENCE [LARGE SCALE GENOMIC DNA]</scope>
    <source>
        <strain evidence="3 4">KACC14197</strain>
    </source>
</reference>
<comment type="cofactor">
    <cofactor evidence="2">
        <name>Fe(2+)</name>
        <dbReference type="ChEBI" id="CHEBI:29033"/>
    </cofactor>
    <text evidence="2">Binds 1 Fe(2+) ion.</text>
</comment>
<keyword evidence="2" id="KW-0408">Iron</keyword>
<dbReference type="RefSeq" id="WP_341413501.1">
    <property type="nucleotide sequence ID" value="NZ_JBBPCC010000001.1"/>
</dbReference>
<dbReference type="CDD" id="cd00487">
    <property type="entry name" value="Pep_deformylase"/>
    <property type="match status" value="1"/>
</dbReference>
<accession>A0ABU9DC78</accession>
<dbReference type="NCBIfam" id="TIGR00079">
    <property type="entry name" value="pept_deformyl"/>
    <property type="match status" value="1"/>
</dbReference>
<organism evidence="3 4">
    <name type="scientific">Paenibacillus filicis</name>
    <dbReference type="NCBI Taxonomy" id="669464"/>
    <lineage>
        <taxon>Bacteria</taxon>
        <taxon>Bacillati</taxon>
        <taxon>Bacillota</taxon>
        <taxon>Bacilli</taxon>
        <taxon>Bacillales</taxon>
        <taxon>Paenibacillaceae</taxon>
        <taxon>Paenibacillus</taxon>
    </lineage>
</organism>
<feature type="active site" evidence="2">
    <location>
        <position position="132"/>
    </location>
</feature>
<dbReference type="Pfam" id="PF01327">
    <property type="entry name" value="Pep_deformylase"/>
    <property type="match status" value="1"/>
</dbReference>
<evidence type="ECO:0000313" key="3">
    <source>
        <dbReference type="EMBL" id="MEK8126443.1"/>
    </source>
</evidence>
<dbReference type="PANTHER" id="PTHR10458">
    <property type="entry name" value="PEPTIDE DEFORMYLASE"/>
    <property type="match status" value="1"/>
</dbReference>
<feature type="binding site" evidence="2">
    <location>
        <position position="89"/>
    </location>
    <ligand>
        <name>Fe cation</name>
        <dbReference type="ChEBI" id="CHEBI:24875"/>
    </ligand>
</feature>
<dbReference type="GO" id="GO:0042586">
    <property type="term" value="F:peptide deformylase activity"/>
    <property type="evidence" value="ECO:0007669"/>
    <property type="project" value="UniProtKB-EC"/>
</dbReference>
<evidence type="ECO:0000256" key="1">
    <source>
        <dbReference type="ARBA" id="ARBA00010759"/>
    </source>
</evidence>
<sequence length="171" mass="18737">MAEKMIRKIGDPVLREKCRPISVINPTVIKLLDDLRDTLYAVPGRAGLAAPQVGIAKRAAVLDCGTGLIELINPEIIERKGSQEGAEACLSIPNIYGFVTRATSIKVKTLTRTGEETVLEAEGHLAVCMQHEIDHLDGILFIDHVKQGDLYDESTDKPIRVLDLIRLSKQG</sequence>
<dbReference type="EC" id="3.5.1.88" evidence="2"/>
<comment type="catalytic activity">
    <reaction evidence="2">
        <text>N-terminal N-formyl-L-methionyl-[peptide] + H2O = N-terminal L-methionyl-[peptide] + formate</text>
        <dbReference type="Rhea" id="RHEA:24420"/>
        <dbReference type="Rhea" id="RHEA-COMP:10639"/>
        <dbReference type="Rhea" id="RHEA-COMP:10640"/>
        <dbReference type="ChEBI" id="CHEBI:15377"/>
        <dbReference type="ChEBI" id="CHEBI:15740"/>
        <dbReference type="ChEBI" id="CHEBI:49298"/>
        <dbReference type="ChEBI" id="CHEBI:64731"/>
        <dbReference type="EC" id="3.5.1.88"/>
    </reaction>
</comment>
<name>A0ABU9DC78_9BACL</name>
<evidence type="ECO:0000256" key="2">
    <source>
        <dbReference type="HAMAP-Rule" id="MF_00163"/>
    </source>
</evidence>
<evidence type="ECO:0000313" key="4">
    <source>
        <dbReference type="Proteomes" id="UP001469365"/>
    </source>
</evidence>
<dbReference type="PRINTS" id="PR01576">
    <property type="entry name" value="PDEFORMYLASE"/>
</dbReference>
<keyword evidence="2" id="KW-0648">Protein biosynthesis</keyword>
<comment type="caution">
    <text evidence="3">The sequence shown here is derived from an EMBL/GenBank/DDBJ whole genome shotgun (WGS) entry which is preliminary data.</text>
</comment>